<dbReference type="InterPro" id="IPR001314">
    <property type="entry name" value="Peptidase_S1A"/>
</dbReference>
<protein>
    <submittedName>
        <fullName evidence="7">Serine protease 56</fullName>
    </submittedName>
</protein>
<keyword evidence="2" id="KW-0378">Hydrolase</keyword>
<sequence length="271" mass="28384">MPSQPHCRAHPPHAHPRYRGCPGSGAAGPPLSPRLYPAGSCGHRGGPQANATAPRGRIMGGSVAPRGAWPWLVSVRLHGELMCGGVLVGRSWVLTAAHCFAGDDVPAEGCMGCWRGQWWWATTSWASWTFHGDLALLELAVTLAPSPTVSPVCLPSSPAEPSPGTTCYIAGWGSLYEEGPAADVVMEARVPLLSQETCQGALGRDLLTSTMFCAGYLSGGIDSCQVTPGAGGLPDPKLENLLWHAALGTHRSPAVRSGSLLQLMHRHPPLG</sequence>
<organism evidence="7 8">
    <name type="scientific">Aquila chrysaetos chrysaetos</name>
    <dbReference type="NCBI Taxonomy" id="223781"/>
    <lineage>
        <taxon>Eukaryota</taxon>
        <taxon>Metazoa</taxon>
        <taxon>Chordata</taxon>
        <taxon>Craniata</taxon>
        <taxon>Vertebrata</taxon>
        <taxon>Euteleostomi</taxon>
        <taxon>Archelosauria</taxon>
        <taxon>Archosauria</taxon>
        <taxon>Dinosauria</taxon>
        <taxon>Saurischia</taxon>
        <taxon>Theropoda</taxon>
        <taxon>Coelurosauria</taxon>
        <taxon>Aves</taxon>
        <taxon>Neognathae</taxon>
        <taxon>Neoaves</taxon>
        <taxon>Telluraves</taxon>
        <taxon>Accipitrimorphae</taxon>
        <taxon>Accipitriformes</taxon>
        <taxon>Accipitridae</taxon>
        <taxon>Accipitrinae</taxon>
        <taxon>Aquila</taxon>
    </lineage>
</organism>
<keyword evidence="4" id="KW-1015">Disulfide bond</keyword>
<keyword evidence="3" id="KW-0720">Serine protease</keyword>
<proteinExistence type="predicted"/>
<keyword evidence="8" id="KW-1185">Reference proteome</keyword>
<accession>A0A663E1K0</accession>
<evidence type="ECO:0000256" key="2">
    <source>
        <dbReference type="ARBA" id="ARBA00022801"/>
    </source>
</evidence>
<evidence type="ECO:0000256" key="4">
    <source>
        <dbReference type="ARBA" id="ARBA00023157"/>
    </source>
</evidence>
<feature type="region of interest" description="Disordered" evidence="5">
    <location>
        <begin position="1"/>
        <end position="23"/>
    </location>
</feature>
<dbReference type="Ensembl" id="ENSACCT00020006162.1">
    <property type="protein sequence ID" value="ENSACCP00020005911.1"/>
    <property type="gene ID" value="ENSACCG00020004041.1"/>
</dbReference>
<dbReference type="GO" id="GO:0004252">
    <property type="term" value="F:serine-type endopeptidase activity"/>
    <property type="evidence" value="ECO:0007669"/>
    <property type="project" value="InterPro"/>
</dbReference>
<reference evidence="7" key="1">
    <citation type="submission" date="2025-08" db="UniProtKB">
        <authorList>
            <consortium name="Ensembl"/>
        </authorList>
    </citation>
    <scope>IDENTIFICATION</scope>
</reference>
<feature type="domain" description="Peptidase S1" evidence="6">
    <location>
        <begin position="58"/>
        <end position="233"/>
    </location>
</feature>
<dbReference type="PANTHER" id="PTHR24252">
    <property type="entry name" value="ACROSIN-RELATED"/>
    <property type="match status" value="1"/>
</dbReference>
<dbReference type="AlphaFoldDB" id="A0A663E1K0"/>
<dbReference type="CDD" id="cd00190">
    <property type="entry name" value="Tryp_SPc"/>
    <property type="match status" value="1"/>
</dbReference>
<dbReference type="InterPro" id="IPR001254">
    <property type="entry name" value="Trypsin_dom"/>
</dbReference>
<dbReference type="GeneTree" id="ENSGT00940000157183"/>
<dbReference type="InterPro" id="IPR043504">
    <property type="entry name" value="Peptidase_S1_PA_chymotrypsin"/>
</dbReference>
<dbReference type="Gene3D" id="2.40.10.10">
    <property type="entry name" value="Trypsin-like serine proteases"/>
    <property type="match status" value="3"/>
</dbReference>
<dbReference type="InterPro" id="IPR018114">
    <property type="entry name" value="TRYPSIN_HIS"/>
</dbReference>
<evidence type="ECO:0000313" key="8">
    <source>
        <dbReference type="Proteomes" id="UP000472275"/>
    </source>
</evidence>
<feature type="compositionally biased region" description="Basic residues" evidence="5">
    <location>
        <begin position="7"/>
        <end position="18"/>
    </location>
</feature>
<evidence type="ECO:0000256" key="3">
    <source>
        <dbReference type="ARBA" id="ARBA00022825"/>
    </source>
</evidence>
<dbReference type="GO" id="GO:0006508">
    <property type="term" value="P:proteolysis"/>
    <property type="evidence" value="ECO:0007669"/>
    <property type="project" value="UniProtKB-KW"/>
</dbReference>
<dbReference type="PROSITE" id="PS00134">
    <property type="entry name" value="TRYPSIN_HIS"/>
    <property type="match status" value="1"/>
</dbReference>
<dbReference type="SMART" id="SM00020">
    <property type="entry name" value="Tryp_SPc"/>
    <property type="match status" value="1"/>
</dbReference>
<dbReference type="Pfam" id="PF00089">
    <property type="entry name" value="Trypsin"/>
    <property type="match status" value="1"/>
</dbReference>
<evidence type="ECO:0000256" key="5">
    <source>
        <dbReference type="SAM" id="MobiDB-lite"/>
    </source>
</evidence>
<gene>
    <name evidence="7" type="primary">PRSS56</name>
</gene>
<evidence type="ECO:0000259" key="6">
    <source>
        <dbReference type="PROSITE" id="PS50240"/>
    </source>
</evidence>
<dbReference type="PROSITE" id="PS50240">
    <property type="entry name" value="TRYPSIN_DOM"/>
    <property type="match status" value="1"/>
</dbReference>
<evidence type="ECO:0000256" key="1">
    <source>
        <dbReference type="ARBA" id="ARBA00022670"/>
    </source>
</evidence>
<dbReference type="Proteomes" id="UP000472275">
    <property type="component" value="Chromosome 10"/>
</dbReference>
<dbReference type="InterPro" id="IPR009003">
    <property type="entry name" value="Peptidase_S1_PA"/>
</dbReference>
<keyword evidence="1" id="KW-0645">Protease</keyword>
<evidence type="ECO:0000313" key="7">
    <source>
        <dbReference type="Ensembl" id="ENSACCP00020005911.1"/>
    </source>
</evidence>
<reference evidence="7" key="2">
    <citation type="submission" date="2025-09" db="UniProtKB">
        <authorList>
            <consortium name="Ensembl"/>
        </authorList>
    </citation>
    <scope>IDENTIFICATION</scope>
</reference>
<dbReference type="PRINTS" id="PR00722">
    <property type="entry name" value="CHYMOTRYPSIN"/>
</dbReference>
<name>A0A663E1K0_AQUCH</name>
<dbReference type="SUPFAM" id="SSF50494">
    <property type="entry name" value="Trypsin-like serine proteases"/>
    <property type="match status" value="1"/>
</dbReference>
<dbReference type="PANTHER" id="PTHR24252:SF10">
    <property type="entry name" value="SERINE PROTEASE 56"/>
    <property type="match status" value="1"/>
</dbReference>